<protein>
    <submittedName>
        <fullName evidence="2">Uncharacterized protein</fullName>
    </submittedName>
</protein>
<keyword evidence="3" id="KW-1185">Reference proteome</keyword>
<feature type="compositionally biased region" description="Low complexity" evidence="1">
    <location>
        <begin position="82"/>
        <end position="104"/>
    </location>
</feature>
<accession>A0A371DGG9</accession>
<proteinExistence type="predicted"/>
<dbReference type="EMBL" id="KZ857393">
    <property type="protein sequence ID" value="RDX51625.1"/>
    <property type="molecule type" value="Genomic_DNA"/>
</dbReference>
<dbReference type="Proteomes" id="UP000256964">
    <property type="component" value="Unassembled WGS sequence"/>
</dbReference>
<evidence type="ECO:0000256" key="1">
    <source>
        <dbReference type="SAM" id="MobiDB-lite"/>
    </source>
</evidence>
<reference evidence="2 3" key="1">
    <citation type="journal article" date="2018" name="Biotechnol. Biofuels">
        <title>Integrative visual omics of the white-rot fungus Polyporus brumalis exposes the biotechnological potential of its oxidative enzymes for delignifying raw plant biomass.</title>
        <authorList>
            <person name="Miyauchi S."/>
            <person name="Rancon A."/>
            <person name="Drula E."/>
            <person name="Hage H."/>
            <person name="Chaduli D."/>
            <person name="Favel A."/>
            <person name="Grisel S."/>
            <person name="Henrissat B."/>
            <person name="Herpoel-Gimbert I."/>
            <person name="Ruiz-Duenas F.J."/>
            <person name="Chevret D."/>
            <person name="Hainaut M."/>
            <person name="Lin J."/>
            <person name="Wang M."/>
            <person name="Pangilinan J."/>
            <person name="Lipzen A."/>
            <person name="Lesage-Meessen L."/>
            <person name="Navarro D."/>
            <person name="Riley R."/>
            <person name="Grigoriev I.V."/>
            <person name="Zhou S."/>
            <person name="Raouche S."/>
            <person name="Rosso M.N."/>
        </authorList>
    </citation>
    <scope>NUCLEOTIDE SEQUENCE [LARGE SCALE GENOMIC DNA]</scope>
    <source>
        <strain evidence="2 3">BRFM 1820</strain>
    </source>
</reference>
<organism evidence="2 3">
    <name type="scientific">Lentinus brumalis</name>
    <dbReference type="NCBI Taxonomy" id="2498619"/>
    <lineage>
        <taxon>Eukaryota</taxon>
        <taxon>Fungi</taxon>
        <taxon>Dikarya</taxon>
        <taxon>Basidiomycota</taxon>
        <taxon>Agaricomycotina</taxon>
        <taxon>Agaricomycetes</taxon>
        <taxon>Polyporales</taxon>
        <taxon>Polyporaceae</taxon>
        <taxon>Lentinus</taxon>
    </lineage>
</organism>
<name>A0A371DGG9_9APHY</name>
<sequence>MHKNANRGEIINHPVDECLHGFVSRTTCIDTATPPDGSTYQRNISNTSRRCAPVREKPFLAREKHIRALRVVQARVARTLRLQNPRDSSASSSDSLDSSSSSSSGENFGRYSVRSTRGRALPVLHATTTVAAAAFICEQPARVLAAERRLEGRGVSRVAAATTMARDAK</sequence>
<feature type="region of interest" description="Disordered" evidence="1">
    <location>
        <begin position="82"/>
        <end position="110"/>
    </location>
</feature>
<dbReference type="AlphaFoldDB" id="A0A371DGG9"/>
<evidence type="ECO:0000313" key="3">
    <source>
        <dbReference type="Proteomes" id="UP000256964"/>
    </source>
</evidence>
<gene>
    <name evidence="2" type="ORF">OH76DRAFT_259921</name>
</gene>
<evidence type="ECO:0000313" key="2">
    <source>
        <dbReference type="EMBL" id="RDX51625.1"/>
    </source>
</evidence>